<evidence type="ECO:0000313" key="2">
    <source>
        <dbReference type="EMBL" id="SLM97681.1"/>
    </source>
</evidence>
<keyword evidence="1" id="KW-0472">Membrane</keyword>
<dbReference type="EMBL" id="FWFF01000013">
    <property type="protein sequence ID" value="SLM97681.1"/>
    <property type="molecule type" value="Genomic_DNA"/>
</dbReference>
<dbReference type="Pfam" id="PF11292">
    <property type="entry name" value="DUF3093"/>
    <property type="match status" value="1"/>
</dbReference>
<dbReference type="AlphaFoldDB" id="A0A1X6XEI5"/>
<dbReference type="RefSeq" id="WP_087006866.1">
    <property type="nucleotide sequence ID" value="NZ_FWFF01000013.1"/>
</dbReference>
<proteinExistence type="predicted"/>
<keyword evidence="3" id="KW-1185">Reference proteome</keyword>
<dbReference type="Proteomes" id="UP000196581">
    <property type="component" value="Unassembled WGS sequence"/>
</dbReference>
<keyword evidence="1" id="KW-0812">Transmembrane</keyword>
<feature type="transmembrane region" description="Helical" evidence="1">
    <location>
        <begin position="17"/>
        <end position="35"/>
    </location>
</feature>
<accession>A0A1X6XEI5</accession>
<sequence>MTTTSSTVYSERLSPSAGWWITLMLLSAMTSLLVLPLTQVGAVVLPLLVAAAVIIWMRSLSARVVVTEESFIAGRARIDRSFISGVTGFDAQESFAQRGHLLDVRAFLLLRPWVKTVVRIEIADPSDPTPYWLVSTRKPQSLAALLSPSPATA</sequence>
<reference evidence="3" key="1">
    <citation type="submission" date="2017-02" db="EMBL/GenBank/DDBJ databases">
        <authorList>
            <person name="Dridi B."/>
        </authorList>
    </citation>
    <scope>NUCLEOTIDE SEQUENCE [LARGE SCALE GENOMIC DNA]</scope>
    <source>
        <strain evidence="3">B Co 03.10</strain>
    </source>
</reference>
<gene>
    <name evidence="2" type="ORF">FM105_07525</name>
</gene>
<protein>
    <submittedName>
        <fullName evidence="2">Putative membrane protein</fullName>
    </submittedName>
</protein>
<evidence type="ECO:0000256" key="1">
    <source>
        <dbReference type="SAM" id="Phobius"/>
    </source>
</evidence>
<name>A0A1X6XEI5_9MICO</name>
<evidence type="ECO:0000313" key="3">
    <source>
        <dbReference type="Proteomes" id="UP000196581"/>
    </source>
</evidence>
<feature type="transmembrane region" description="Helical" evidence="1">
    <location>
        <begin position="40"/>
        <end position="57"/>
    </location>
</feature>
<dbReference type="InterPro" id="IPR021443">
    <property type="entry name" value="DUF3093"/>
</dbReference>
<organism evidence="2 3">
    <name type="scientific">Brevibacterium yomogidense</name>
    <dbReference type="NCBI Taxonomy" id="946573"/>
    <lineage>
        <taxon>Bacteria</taxon>
        <taxon>Bacillati</taxon>
        <taxon>Actinomycetota</taxon>
        <taxon>Actinomycetes</taxon>
        <taxon>Micrococcales</taxon>
        <taxon>Brevibacteriaceae</taxon>
        <taxon>Brevibacterium</taxon>
    </lineage>
</organism>
<keyword evidence="1" id="KW-1133">Transmembrane helix</keyword>